<evidence type="ECO:0000256" key="13">
    <source>
        <dbReference type="HAMAP-Rule" id="MF_00102"/>
    </source>
</evidence>
<evidence type="ECO:0000256" key="11">
    <source>
        <dbReference type="ARBA" id="ARBA00049080"/>
    </source>
</evidence>
<evidence type="ECO:0000256" key="2">
    <source>
        <dbReference type="ARBA" id="ARBA00022490"/>
    </source>
</evidence>
<evidence type="ECO:0000256" key="12">
    <source>
        <dbReference type="ARBA" id="ARBA00049396"/>
    </source>
</evidence>
<sequence length="259" mass="26614">MGVAGRMGQELVRAAHAAGCTIVAGLEREGSPAIGADVGTLAGLEPLGVAVSSDALEGIARCEGILDFTSPKSSAEFAGLAANARAVHVIGTTGFTAEEEAQIAAAARHAPIIKAGNMSLGVNLLVALTRRVAEALDEDFDIEIIEMHHRHKVDAPSGTALMLGQAAADGRNVDLQETAVKSRDGHTGARRPGDIGFATLRGGSVIGEHKVIFAGAGERIELGHIATDRSIFARGAVKALQWGRGKSPGLYSMSDVLGL</sequence>
<comment type="pathway">
    <text evidence="9 13">Amino-acid biosynthesis; L-lysine biosynthesis via DAP pathway; (S)-tetrahydrodipicolinate from L-aspartate: step 4/4.</text>
</comment>
<keyword evidence="4 13" id="KW-0521">NADP</keyword>
<name>A0A109BCQ0_HYPSL</name>
<evidence type="ECO:0000256" key="9">
    <source>
        <dbReference type="ARBA" id="ARBA00037922"/>
    </source>
</evidence>
<organism evidence="16 17">
    <name type="scientific">Hyphomicrobium sulfonivorans</name>
    <dbReference type="NCBI Taxonomy" id="121290"/>
    <lineage>
        <taxon>Bacteria</taxon>
        <taxon>Pseudomonadati</taxon>
        <taxon>Pseudomonadota</taxon>
        <taxon>Alphaproteobacteria</taxon>
        <taxon>Hyphomicrobiales</taxon>
        <taxon>Hyphomicrobiaceae</taxon>
        <taxon>Hyphomicrobium</taxon>
    </lineage>
</organism>
<evidence type="ECO:0000256" key="6">
    <source>
        <dbReference type="ARBA" id="ARBA00023002"/>
    </source>
</evidence>
<feature type="domain" description="Dihydrodipicolinate reductase N-terminal" evidence="14">
    <location>
        <begin position="1"/>
        <end position="118"/>
    </location>
</feature>
<proteinExistence type="inferred from homology"/>
<dbReference type="PANTHER" id="PTHR20836">
    <property type="entry name" value="DIHYDRODIPICOLINATE REDUCTASE"/>
    <property type="match status" value="1"/>
</dbReference>
<protein>
    <recommendedName>
        <fullName evidence="10 13">4-hydroxy-tetrahydrodipicolinate reductase</fullName>
        <shortName evidence="13">HTPA reductase</shortName>
        <ecNumber evidence="10 13">1.17.1.8</ecNumber>
    </recommendedName>
</protein>
<dbReference type="GO" id="GO:0051287">
    <property type="term" value="F:NAD binding"/>
    <property type="evidence" value="ECO:0007669"/>
    <property type="project" value="UniProtKB-UniRule"/>
</dbReference>
<dbReference type="GO" id="GO:0008839">
    <property type="term" value="F:4-hydroxy-tetrahydrodipicolinate reductase"/>
    <property type="evidence" value="ECO:0007669"/>
    <property type="project" value="UniProtKB-UniRule"/>
</dbReference>
<dbReference type="InterPro" id="IPR022664">
    <property type="entry name" value="DapB_N_CS"/>
</dbReference>
<evidence type="ECO:0000313" key="17">
    <source>
        <dbReference type="Proteomes" id="UP000059074"/>
    </source>
</evidence>
<comment type="function">
    <text evidence="13">Catalyzes the conversion of 4-hydroxy-tetrahydrodipicolinate (HTPA) to tetrahydrodipicolinate.</text>
</comment>
<feature type="active site" description="Proton donor" evidence="13">
    <location>
        <position position="152"/>
    </location>
</feature>
<evidence type="ECO:0000256" key="4">
    <source>
        <dbReference type="ARBA" id="ARBA00022857"/>
    </source>
</evidence>
<dbReference type="PIRSF" id="PIRSF000161">
    <property type="entry name" value="DHPR"/>
    <property type="match status" value="1"/>
</dbReference>
<feature type="binding site" evidence="13">
    <location>
        <position position="149"/>
    </location>
    <ligand>
        <name>(S)-2,3,4,5-tetrahydrodipicolinate</name>
        <dbReference type="ChEBI" id="CHEBI:16845"/>
    </ligand>
</feature>
<feature type="binding site" evidence="13">
    <location>
        <begin position="115"/>
        <end position="118"/>
    </location>
    <ligand>
        <name>NAD(+)</name>
        <dbReference type="ChEBI" id="CHEBI:57540"/>
    </ligand>
</feature>
<dbReference type="HAMAP" id="MF_00102">
    <property type="entry name" value="DapB"/>
    <property type="match status" value="1"/>
</dbReference>
<feature type="domain" description="Dihydrodipicolinate reductase C-terminal" evidence="15">
    <location>
        <begin position="121"/>
        <end position="257"/>
    </location>
</feature>
<comment type="similarity">
    <text evidence="1 13">Belongs to the DapB family.</text>
</comment>
<comment type="catalytic activity">
    <reaction evidence="12 13">
        <text>(S)-2,3,4,5-tetrahydrodipicolinate + NAD(+) + H2O = (2S,4S)-4-hydroxy-2,3,4,5-tetrahydrodipicolinate + NADH + H(+)</text>
        <dbReference type="Rhea" id="RHEA:35323"/>
        <dbReference type="ChEBI" id="CHEBI:15377"/>
        <dbReference type="ChEBI" id="CHEBI:15378"/>
        <dbReference type="ChEBI" id="CHEBI:16845"/>
        <dbReference type="ChEBI" id="CHEBI:57540"/>
        <dbReference type="ChEBI" id="CHEBI:57945"/>
        <dbReference type="ChEBI" id="CHEBI:67139"/>
        <dbReference type="EC" id="1.17.1.8"/>
    </reaction>
</comment>
<keyword evidence="17" id="KW-1185">Reference proteome</keyword>
<dbReference type="UniPathway" id="UPA00034">
    <property type="reaction ID" value="UER00018"/>
</dbReference>
<keyword evidence="7 13" id="KW-0520">NAD</keyword>
<comment type="catalytic activity">
    <reaction evidence="11 13">
        <text>(S)-2,3,4,5-tetrahydrodipicolinate + NADP(+) + H2O = (2S,4S)-4-hydroxy-2,3,4,5-tetrahydrodipicolinate + NADPH + H(+)</text>
        <dbReference type="Rhea" id="RHEA:35331"/>
        <dbReference type="ChEBI" id="CHEBI:15377"/>
        <dbReference type="ChEBI" id="CHEBI:15378"/>
        <dbReference type="ChEBI" id="CHEBI:16845"/>
        <dbReference type="ChEBI" id="CHEBI:57783"/>
        <dbReference type="ChEBI" id="CHEBI:58349"/>
        <dbReference type="ChEBI" id="CHEBI:67139"/>
        <dbReference type="EC" id="1.17.1.8"/>
    </reaction>
</comment>
<dbReference type="InterPro" id="IPR036291">
    <property type="entry name" value="NAD(P)-bd_dom_sf"/>
</dbReference>
<dbReference type="PANTHER" id="PTHR20836:SF0">
    <property type="entry name" value="4-HYDROXY-TETRAHYDRODIPICOLINATE REDUCTASE 1, CHLOROPLASTIC-RELATED"/>
    <property type="match status" value="1"/>
</dbReference>
<evidence type="ECO:0000259" key="14">
    <source>
        <dbReference type="Pfam" id="PF01113"/>
    </source>
</evidence>
<keyword evidence="5 13" id="KW-0220">Diaminopimelate biosynthesis</keyword>
<dbReference type="PATRIC" id="fig|121290.4.peg.419"/>
<feature type="active site" description="Proton donor/acceptor" evidence="13">
    <location>
        <position position="148"/>
    </location>
</feature>
<evidence type="ECO:0000256" key="10">
    <source>
        <dbReference type="ARBA" id="ARBA00038983"/>
    </source>
</evidence>
<evidence type="ECO:0000259" key="15">
    <source>
        <dbReference type="Pfam" id="PF05173"/>
    </source>
</evidence>
<dbReference type="EMBL" id="LMTR01000073">
    <property type="protein sequence ID" value="KWT66321.1"/>
    <property type="molecule type" value="Genomic_DNA"/>
</dbReference>
<gene>
    <name evidence="13" type="primary">dapB</name>
    <name evidence="16" type="ORF">APY04_2517</name>
</gene>
<keyword evidence="8 13" id="KW-0457">Lysine biosynthesis</keyword>
<dbReference type="InterPro" id="IPR023940">
    <property type="entry name" value="DHDPR_bac"/>
</dbReference>
<keyword evidence="6 13" id="KW-0560">Oxidoreductase</keyword>
<evidence type="ECO:0000256" key="8">
    <source>
        <dbReference type="ARBA" id="ARBA00023154"/>
    </source>
</evidence>
<dbReference type="Pfam" id="PF01113">
    <property type="entry name" value="DapB_N"/>
    <property type="match status" value="1"/>
</dbReference>
<dbReference type="GO" id="GO:0005829">
    <property type="term" value="C:cytosol"/>
    <property type="evidence" value="ECO:0007669"/>
    <property type="project" value="TreeGrafter"/>
</dbReference>
<dbReference type="PROSITE" id="PS01298">
    <property type="entry name" value="DAPB"/>
    <property type="match status" value="1"/>
</dbReference>
<evidence type="ECO:0000313" key="16">
    <source>
        <dbReference type="EMBL" id="KWT66321.1"/>
    </source>
</evidence>
<comment type="subunit">
    <text evidence="13">Homotetramer.</text>
</comment>
<feature type="binding site" evidence="13">
    <location>
        <begin position="91"/>
        <end position="93"/>
    </location>
    <ligand>
        <name>NAD(+)</name>
        <dbReference type="ChEBI" id="CHEBI:57540"/>
    </ligand>
</feature>
<dbReference type="InterPro" id="IPR022663">
    <property type="entry name" value="DapB_C"/>
</dbReference>
<dbReference type="GO" id="GO:0050661">
    <property type="term" value="F:NADP binding"/>
    <property type="evidence" value="ECO:0007669"/>
    <property type="project" value="UniProtKB-UniRule"/>
</dbReference>
<dbReference type="STRING" id="121290.APY04_2517"/>
<dbReference type="NCBIfam" id="TIGR00036">
    <property type="entry name" value="dapB"/>
    <property type="match status" value="1"/>
</dbReference>
<dbReference type="InterPro" id="IPR000846">
    <property type="entry name" value="DapB_N"/>
</dbReference>
<dbReference type="GO" id="GO:0009089">
    <property type="term" value="P:lysine biosynthetic process via diaminopimelate"/>
    <property type="evidence" value="ECO:0007669"/>
    <property type="project" value="UniProtKB-UniRule"/>
</dbReference>
<comment type="subcellular location">
    <subcellularLocation>
        <location evidence="13">Cytoplasm</location>
    </subcellularLocation>
</comment>
<comment type="caution">
    <text evidence="13">Was originally thought to be a dihydrodipicolinate reductase (DHDPR), catalyzing the conversion of dihydrodipicolinate to tetrahydrodipicolinate. However, it was shown in E.coli that the substrate of the enzymatic reaction is not dihydrodipicolinate (DHDP) but in fact (2S,4S)-4-hydroxy-2,3,4,5-tetrahydrodipicolinic acid (HTPA), the product released by the DapA-catalyzed reaction.</text>
</comment>
<reference evidence="16 17" key="1">
    <citation type="submission" date="2015-10" db="EMBL/GenBank/DDBJ databases">
        <title>Transcriptomic analysis of a linuron degrading triple-species bacterial consortium.</title>
        <authorList>
            <person name="Albers P."/>
        </authorList>
    </citation>
    <scope>NUCLEOTIDE SEQUENCE [LARGE SCALE GENOMIC DNA]</scope>
    <source>
        <strain evidence="16 17">WDL6</strain>
    </source>
</reference>
<keyword evidence="2 13" id="KW-0963">Cytoplasm</keyword>
<dbReference type="Proteomes" id="UP000059074">
    <property type="component" value="Unassembled WGS sequence"/>
</dbReference>
<dbReference type="SUPFAM" id="SSF51735">
    <property type="entry name" value="NAD(P)-binding Rossmann-fold domains"/>
    <property type="match status" value="1"/>
</dbReference>
<dbReference type="GO" id="GO:0019877">
    <property type="term" value="P:diaminopimelate biosynthetic process"/>
    <property type="evidence" value="ECO:0007669"/>
    <property type="project" value="UniProtKB-UniRule"/>
</dbReference>
<evidence type="ECO:0000256" key="1">
    <source>
        <dbReference type="ARBA" id="ARBA00006642"/>
    </source>
</evidence>
<feature type="binding site" evidence="13">
    <location>
        <position position="27"/>
    </location>
    <ligand>
        <name>NAD(+)</name>
        <dbReference type="ChEBI" id="CHEBI:57540"/>
    </ligand>
</feature>
<dbReference type="EC" id="1.17.1.8" evidence="10 13"/>
<keyword evidence="3 13" id="KW-0028">Amino-acid biosynthesis</keyword>
<comment type="caution">
    <text evidence="16">The sequence shown here is derived from an EMBL/GenBank/DDBJ whole genome shotgun (WGS) entry which is preliminary data.</text>
</comment>
<feature type="binding site" evidence="13">
    <location>
        <begin position="158"/>
        <end position="159"/>
    </location>
    <ligand>
        <name>(S)-2,3,4,5-tetrahydrodipicolinate</name>
        <dbReference type="ChEBI" id="CHEBI:16845"/>
    </ligand>
</feature>
<dbReference type="CDD" id="cd02274">
    <property type="entry name" value="DHDPR_N"/>
    <property type="match status" value="1"/>
</dbReference>
<dbReference type="GO" id="GO:0016726">
    <property type="term" value="F:oxidoreductase activity, acting on CH or CH2 groups, NAD or NADP as acceptor"/>
    <property type="evidence" value="ECO:0007669"/>
    <property type="project" value="UniProtKB-UniRule"/>
</dbReference>
<dbReference type="Gene3D" id="3.40.50.720">
    <property type="entry name" value="NAD(P)-binding Rossmann-like Domain"/>
    <property type="match status" value="1"/>
</dbReference>
<evidence type="ECO:0000256" key="3">
    <source>
        <dbReference type="ARBA" id="ARBA00022605"/>
    </source>
</evidence>
<dbReference type="Pfam" id="PF05173">
    <property type="entry name" value="DapB_C"/>
    <property type="match status" value="1"/>
</dbReference>
<evidence type="ECO:0000256" key="5">
    <source>
        <dbReference type="ARBA" id="ARBA00022915"/>
    </source>
</evidence>
<evidence type="ECO:0000256" key="7">
    <source>
        <dbReference type="ARBA" id="ARBA00023027"/>
    </source>
</evidence>
<dbReference type="FunFam" id="3.30.360.10:FF:000004">
    <property type="entry name" value="4-hydroxy-tetrahydrodipicolinate reductase"/>
    <property type="match status" value="1"/>
</dbReference>
<dbReference type="Gene3D" id="3.30.360.10">
    <property type="entry name" value="Dihydrodipicolinate Reductase, domain 2"/>
    <property type="match status" value="1"/>
</dbReference>
<dbReference type="AlphaFoldDB" id="A0A109BCQ0"/>
<feature type="binding site" evidence="13">
    <location>
        <position position="28"/>
    </location>
    <ligand>
        <name>NADP(+)</name>
        <dbReference type="ChEBI" id="CHEBI:58349"/>
    </ligand>
</feature>
<accession>A0A109BCQ0</accession>
<dbReference type="SUPFAM" id="SSF55347">
    <property type="entry name" value="Glyceraldehyde-3-phosphate dehydrogenase-like, C-terminal domain"/>
    <property type="match status" value="1"/>
</dbReference>
<comment type="caution">
    <text evidence="13">Lacks conserved residue(s) required for the propagation of feature annotation.</text>
</comment>